<proteinExistence type="predicted"/>
<reference evidence="1 2" key="1">
    <citation type="journal article" date="2016" name="Int. J. Syst. Evol. Microbiol.">
        <title>Agromyces aureus sp. nov., isolated from the rhizosphere of Salix caprea L. grown in a heavy-metal-contaminated soil.</title>
        <authorList>
            <person name="Corretto E."/>
            <person name="Antonielli L."/>
            <person name="Sessitsch A."/>
            <person name="Compant S."/>
            <person name="Gorfer M."/>
            <person name="Kuffner M."/>
            <person name="Brader G."/>
        </authorList>
    </citation>
    <scope>NUCLEOTIDE SEQUENCE [LARGE SCALE GENOMIC DNA]</scope>
    <source>
        <strain evidence="1 2">AR33</strain>
    </source>
</reference>
<dbReference type="InterPro" id="IPR035959">
    <property type="entry name" value="RutC-like_sf"/>
</dbReference>
<organism evidence="1 2">
    <name type="scientific">Agromyces aureus</name>
    <dbReference type="NCBI Taxonomy" id="453304"/>
    <lineage>
        <taxon>Bacteria</taxon>
        <taxon>Bacillati</taxon>
        <taxon>Actinomycetota</taxon>
        <taxon>Actinomycetes</taxon>
        <taxon>Micrococcales</taxon>
        <taxon>Microbacteriaceae</taxon>
        <taxon>Agromyces</taxon>
    </lineage>
</organism>
<accession>A0A191WC73</accession>
<protein>
    <recommendedName>
        <fullName evidence="3">Enamine deaminase RidA</fullName>
    </recommendedName>
</protein>
<dbReference type="KEGG" id="agy:ATC03_02965"/>
<evidence type="ECO:0000313" key="2">
    <source>
        <dbReference type="Proteomes" id="UP000078437"/>
    </source>
</evidence>
<dbReference type="RefSeq" id="WP_067872928.1">
    <property type="nucleotide sequence ID" value="NZ_CP013979.1"/>
</dbReference>
<dbReference type="InterPro" id="IPR006175">
    <property type="entry name" value="YjgF/YER057c/UK114"/>
</dbReference>
<dbReference type="STRING" id="453304.ATC03_02965"/>
<dbReference type="OrthoDB" id="9799840at2"/>
<dbReference type="SUPFAM" id="SSF55298">
    <property type="entry name" value="YjgF-like"/>
    <property type="match status" value="1"/>
</dbReference>
<dbReference type="PANTHER" id="PTHR43857">
    <property type="entry name" value="BLR7761 PROTEIN"/>
    <property type="match status" value="1"/>
</dbReference>
<dbReference type="Pfam" id="PF01042">
    <property type="entry name" value="Ribonuc_L-PSP"/>
    <property type="match status" value="1"/>
</dbReference>
<evidence type="ECO:0000313" key="1">
    <source>
        <dbReference type="EMBL" id="ANJ25861.1"/>
    </source>
</evidence>
<dbReference type="EMBL" id="CP013979">
    <property type="protein sequence ID" value="ANJ25861.1"/>
    <property type="molecule type" value="Genomic_DNA"/>
</dbReference>
<name>A0A191WC73_9MICO</name>
<dbReference type="AlphaFoldDB" id="A0A191WC73"/>
<dbReference type="PANTHER" id="PTHR43857:SF1">
    <property type="entry name" value="YJGH FAMILY PROTEIN"/>
    <property type="match status" value="1"/>
</dbReference>
<dbReference type="Gene3D" id="3.30.1330.40">
    <property type="entry name" value="RutC-like"/>
    <property type="match status" value="1"/>
</dbReference>
<evidence type="ECO:0008006" key="3">
    <source>
        <dbReference type="Google" id="ProtNLM"/>
    </source>
</evidence>
<gene>
    <name evidence="1" type="ORF">ATC03_02965</name>
</gene>
<dbReference type="Proteomes" id="UP000078437">
    <property type="component" value="Chromosome"/>
</dbReference>
<reference evidence="2" key="2">
    <citation type="submission" date="2016-01" db="EMBL/GenBank/DDBJ databases">
        <title>Complete genome sequence of Agromyces aureus AR33T and comparison with related organisms.</title>
        <authorList>
            <person name="Corretto E."/>
            <person name="Antonielli L."/>
            <person name="Sessitsch A."/>
            <person name="Brader G."/>
        </authorList>
    </citation>
    <scope>NUCLEOTIDE SEQUENCE [LARGE SCALE GENOMIC DNA]</scope>
    <source>
        <strain evidence="2">AR33</strain>
    </source>
</reference>
<keyword evidence="2" id="KW-1185">Reference proteome</keyword>
<sequence>MRKLVTTGSPWETRIGYSRAVVVDDTIHISETAGAGDDLYAQTRTALATIESVLVEHGFSLEDVVHSRLAVSDFANWEEAARAHGEVYAEIRPAFTLTHAMPFVDPAILVEVGAVATRSRA</sequence>